<keyword evidence="4 5" id="KW-0472">Membrane</keyword>
<evidence type="ECO:0000256" key="3">
    <source>
        <dbReference type="ARBA" id="ARBA00022989"/>
    </source>
</evidence>
<evidence type="ECO:0000313" key="7">
    <source>
        <dbReference type="EMBL" id="PZR18317.1"/>
    </source>
</evidence>
<dbReference type="Proteomes" id="UP000249061">
    <property type="component" value="Unassembled WGS sequence"/>
</dbReference>
<evidence type="ECO:0000256" key="4">
    <source>
        <dbReference type="ARBA" id="ARBA00023136"/>
    </source>
</evidence>
<keyword evidence="3 5" id="KW-1133">Transmembrane helix</keyword>
<evidence type="ECO:0000256" key="5">
    <source>
        <dbReference type="SAM" id="Phobius"/>
    </source>
</evidence>
<dbReference type="InterPro" id="IPR010432">
    <property type="entry name" value="RDD"/>
</dbReference>
<keyword evidence="2 5" id="KW-0812">Transmembrane</keyword>
<feature type="transmembrane region" description="Helical" evidence="5">
    <location>
        <begin position="50"/>
        <end position="73"/>
    </location>
</feature>
<reference evidence="7 8" key="1">
    <citation type="submission" date="2017-08" db="EMBL/GenBank/DDBJ databases">
        <title>Infants hospitalized years apart are colonized by the same room-sourced microbial strains.</title>
        <authorList>
            <person name="Brooks B."/>
            <person name="Olm M.R."/>
            <person name="Firek B.A."/>
            <person name="Baker R."/>
            <person name="Thomas B.C."/>
            <person name="Morowitz M.J."/>
            <person name="Banfield J.F."/>
        </authorList>
    </citation>
    <scope>NUCLEOTIDE SEQUENCE [LARGE SCALE GENOMIC DNA]</scope>
    <source>
        <strain evidence="7">S2_003_000_R2_14</strain>
    </source>
</reference>
<organism evidence="7 8">
    <name type="scientific">Archangium gephyra</name>
    <dbReference type="NCBI Taxonomy" id="48"/>
    <lineage>
        <taxon>Bacteria</taxon>
        <taxon>Pseudomonadati</taxon>
        <taxon>Myxococcota</taxon>
        <taxon>Myxococcia</taxon>
        <taxon>Myxococcales</taxon>
        <taxon>Cystobacterineae</taxon>
        <taxon>Archangiaceae</taxon>
        <taxon>Archangium</taxon>
    </lineage>
</organism>
<accession>A0A2W5TW47</accession>
<sequence>MSSGRDGSQSRMNSTPANLGPRVGARAIDMLLLTAVEVAVGQVTGYGFDWLIGGSLFVLLYFVVSDVVFGATVGKRVLGLQVRAVDGAKVPWPSAFKRELFMLVGSIPAAGPLLALGVWIWFRRAHHQERGTGRAARRVGPVAGHEGCSSSLSAFCSAS</sequence>
<dbReference type="Pfam" id="PF06271">
    <property type="entry name" value="RDD"/>
    <property type="match status" value="1"/>
</dbReference>
<feature type="transmembrane region" description="Helical" evidence="5">
    <location>
        <begin position="100"/>
        <end position="122"/>
    </location>
</feature>
<name>A0A2W5TW47_9BACT</name>
<comment type="caution">
    <text evidence="7">The sequence shown here is derived from an EMBL/GenBank/DDBJ whole genome shotgun (WGS) entry which is preliminary data.</text>
</comment>
<dbReference type="GO" id="GO:0016020">
    <property type="term" value="C:membrane"/>
    <property type="evidence" value="ECO:0007669"/>
    <property type="project" value="UniProtKB-SubCell"/>
</dbReference>
<protein>
    <recommendedName>
        <fullName evidence="6">RDD domain-containing protein</fullName>
    </recommendedName>
</protein>
<comment type="subcellular location">
    <subcellularLocation>
        <location evidence="1">Membrane</location>
        <topology evidence="1">Multi-pass membrane protein</topology>
    </subcellularLocation>
</comment>
<feature type="domain" description="RDD" evidence="6">
    <location>
        <begin position="17"/>
        <end position="124"/>
    </location>
</feature>
<evidence type="ECO:0000259" key="6">
    <source>
        <dbReference type="Pfam" id="PF06271"/>
    </source>
</evidence>
<gene>
    <name evidence="7" type="ORF">DI536_00065</name>
</gene>
<evidence type="ECO:0000256" key="1">
    <source>
        <dbReference type="ARBA" id="ARBA00004141"/>
    </source>
</evidence>
<evidence type="ECO:0000256" key="2">
    <source>
        <dbReference type="ARBA" id="ARBA00022692"/>
    </source>
</evidence>
<proteinExistence type="predicted"/>
<dbReference type="AlphaFoldDB" id="A0A2W5TW47"/>
<dbReference type="EMBL" id="QFQP01000001">
    <property type="protein sequence ID" value="PZR18317.1"/>
    <property type="molecule type" value="Genomic_DNA"/>
</dbReference>
<evidence type="ECO:0000313" key="8">
    <source>
        <dbReference type="Proteomes" id="UP000249061"/>
    </source>
</evidence>